<dbReference type="GO" id="GO:0009247">
    <property type="term" value="P:glycolipid biosynthetic process"/>
    <property type="evidence" value="ECO:0007669"/>
    <property type="project" value="UniProtKB-ARBA"/>
</dbReference>
<evidence type="ECO:0000256" key="2">
    <source>
        <dbReference type="ARBA" id="ARBA00022475"/>
    </source>
</evidence>
<dbReference type="CDD" id="cd07984">
    <property type="entry name" value="LPLAT_LABLAT-like"/>
    <property type="match status" value="1"/>
</dbReference>
<dbReference type="InterPro" id="IPR004960">
    <property type="entry name" value="LipA_acyltrans"/>
</dbReference>
<dbReference type="GO" id="GO:0016746">
    <property type="term" value="F:acyltransferase activity"/>
    <property type="evidence" value="ECO:0007669"/>
    <property type="project" value="UniProtKB-KW"/>
</dbReference>
<organism evidence="7 8">
    <name type="scientific">Pararhizobium polonicum</name>
    <dbReference type="NCBI Taxonomy" id="1612624"/>
    <lineage>
        <taxon>Bacteria</taxon>
        <taxon>Pseudomonadati</taxon>
        <taxon>Pseudomonadota</taxon>
        <taxon>Alphaproteobacteria</taxon>
        <taxon>Hyphomicrobiales</taxon>
        <taxon>Rhizobiaceae</taxon>
        <taxon>Rhizobium/Agrobacterium group</taxon>
        <taxon>Pararhizobium</taxon>
    </lineage>
</organism>
<proteinExistence type="predicted"/>
<keyword evidence="6" id="KW-0012">Acyltransferase</keyword>
<dbReference type="Proteomes" id="UP000093111">
    <property type="component" value="Unassembled WGS sequence"/>
</dbReference>
<sequence>MAKPLSNAKSGPAKRSAWVYRAPAAPPLSDLFKDAERRRTAFRYHVTGNLKNLLDLAVHFGLKAVPASLCSAAGARLGTFVIPRWHRSSVKKAQKNLKRLLPDATEEERDRVLKRSWQNQGRIMTEFSIVGRLARRAVWHGLHHFTEAYARGPVIVVCMHLGNWEIFAPKLVELGLAPSANYTPPAGRARAWIARRVRRKLGYGLLPPGKDGVRPALNILKEGGAISVFCDEGFAGKIRGPFFDRPPQLEGNLAVVVRLARLTQATICPCYVLRSNGTSFEGFTLEPIVLPPEDKPGERLMDDVVLLNSVIEPVIRAHLDQWYFLDNAL</sequence>
<evidence type="ECO:0000256" key="6">
    <source>
        <dbReference type="ARBA" id="ARBA00023315"/>
    </source>
</evidence>
<dbReference type="PATRIC" id="fig|1612624.7.peg.6143"/>
<keyword evidence="4" id="KW-0808">Transferase</keyword>
<dbReference type="AlphaFoldDB" id="A0A1C7NY59"/>
<dbReference type="STRING" id="1612624.ADU59_20825"/>
<dbReference type="RefSeq" id="WP_068956080.1">
    <property type="nucleotide sequence ID" value="NZ_LGLV01000013.1"/>
</dbReference>
<dbReference type="OrthoDB" id="7463125at2"/>
<evidence type="ECO:0000256" key="5">
    <source>
        <dbReference type="ARBA" id="ARBA00023136"/>
    </source>
</evidence>
<dbReference type="Pfam" id="PF03279">
    <property type="entry name" value="Lip_A_acyltrans"/>
    <property type="match status" value="1"/>
</dbReference>
<protein>
    <recommendedName>
        <fullName evidence="9">Lipid A biosynthesis lauroyl acyltransferase</fullName>
    </recommendedName>
</protein>
<evidence type="ECO:0000313" key="7">
    <source>
        <dbReference type="EMBL" id="OBZ93676.1"/>
    </source>
</evidence>
<comment type="subcellular location">
    <subcellularLocation>
        <location evidence="1">Cell inner membrane</location>
    </subcellularLocation>
</comment>
<comment type="caution">
    <text evidence="7">The sequence shown here is derived from an EMBL/GenBank/DDBJ whole genome shotgun (WGS) entry which is preliminary data.</text>
</comment>
<accession>A0A1C7NY59</accession>
<evidence type="ECO:0008006" key="9">
    <source>
        <dbReference type="Google" id="ProtNLM"/>
    </source>
</evidence>
<keyword evidence="8" id="KW-1185">Reference proteome</keyword>
<dbReference type="PANTHER" id="PTHR30606:SF10">
    <property type="entry name" value="PHOSPHATIDYLINOSITOL MANNOSIDE ACYLTRANSFERASE"/>
    <property type="match status" value="1"/>
</dbReference>
<name>A0A1C7NY59_9HYPH</name>
<evidence type="ECO:0000256" key="3">
    <source>
        <dbReference type="ARBA" id="ARBA00022519"/>
    </source>
</evidence>
<evidence type="ECO:0000256" key="1">
    <source>
        <dbReference type="ARBA" id="ARBA00004533"/>
    </source>
</evidence>
<reference evidence="7 8" key="1">
    <citation type="journal article" date="2016" name="Syst. Appl. Microbiol.">
        <title>Pararhizobium polonicum sp. nov. isolated from tumors on stone fruit rootstocks.</title>
        <authorList>
            <person name="Pulawska J."/>
            <person name="Kuzmanovic N."/>
            <person name="Willems A."/>
            <person name="Pothier J.F."/>
        </authorList>
    </citation>
    <scope>NUCLEOTIDE SEQUENCE [LARGE SCALE GENOMIC DNA]</scope>
    <source>
        <strain evidence="7 8">F5.1</strain>
    </source>
</reference>
<gene>
    <name evidence="7" type="ORF">ADU59_20825</name>
</gene>
<dbReference type="PANTHER" id="PTHR30606">
    <property type="entry name" value="LIPID A BIOSYNTHESIS LAUROYL ACYLTRANSFERASE"/>
    <property type="match status" value="1"/>
</dbReference>
<evidence type="ECO:0000313" key="8">
    <source>
        <dbReference type="Proteomes" id="UP000093111"/>
    </source>
</evidence>
<keyword evidence="2" id="KW-1003">Cell membrane</keyword>
<dbReference type="EMBL" id="LGLV01000013">
    <property type="protein sequence ID" value="OBZ93676.1"/>
    <property type="molecule type" value="Genomic_DNA"/>
</dbReference>
<keyword evidence="3" id="KW-0997">Cell inner membrane</keyword>
<evidence type="ECO:0000256" key="4">
    <source>
        <dbReference type="ARBA" id="ARBA00022679"/>
    </source>
</evidence>
<dbReference type="GO" id="GO:0005886">
    <property type="term" value="C:plasma membrane"/>
    <property type="evidence" value="ECO:0007669"/>
    <property type="project" value="UniProtKB-SubCell"/>
</dbReference>
<keyword evidence="5" id="KW-0472">Membrane</keyword>